<feature type="compositionally biased region" description="Polar residues" evidence="1">
    <location>
        <begin position="305"/>
        <end position="330"/>
    </location>
</feature>
<dbReference type="AlphaFoldDB" id="A0A7F8QVM3"/>
<name>A0A7F8QVM3_LEPWE</name>
<dbReference type="KEGG" id="lww:115941305"/>
<protein>
    <submittedName>
        <fullName evidence="3">Uncharacterized protein LOC115941305</fullName>
    </submittedName>
</protein>
<feature type="region of interest" description="Disordered" evidence="1">
    <location>
        <begin position="199"/>
        <end position="264"/>
    </location>
</feature>
<dbReference type="Proteomes" id="UP000245341">
    <property type="component" value="Unplaced"/>
</dbReference>
<feature type="region of interest" description="Disordered" evidence="1">
    <location>
        <begin position="300"/>
        <end position="339"/>
    </location>
</feature>
<reference evidence="3" key="1">
    <citation type="submission" date="2025-08" db="UniProtKB">
        <authorList>
            <consortium name="RefSeq"/>
        </authorList>
    </citation>
    <scope>IDENTIFICATION</scope>
    <source>
        <tissue evidence="3">Liver</tissue>
    </source>
</reference>
<evidence type="ECO:0000313" key="2">
    <source>
        <dbReference type="Proteomes" id="UP000245341"/>
    </source>
</evidence>
<accession>A0A7F8QVM3</accession>
<organism evidence="2 3">
    <name type="scientific">Leptonychotes weddellii</name>
    <name type="common">Weddell seal</name>
    <name type="synonym">Otaria weddellii</name>
    <dbReference type="NCBI Taxonomy" id="9713"/>
    <lineage>
        <taxon>Eukaryota</taxon>
        <taxon>Metazoa</taxon>
        <taxon>Chordata</taxon>
        <taxon>Craniata</taxon>
        <taxon>Vertebrata</taxon>
        <taxon>Euteleostomi</taxon>
        <taxon>Mammalia</taxon>
        <taxon>Eutheria</taxon>
        <taxon>Laurasiatheria</taxon>
        <taxon>Carnivora</taxon>
        <taxon>Caniformia</taxon>
        <taxon>Pinnipedia</taxon>
        <taxon>Phocidae</taxon>
        <taxon>Monachinae</taxon>
        <taxon>Lobodontini</taxon>
        <taxon>Leptonychotes</taxon>
    </lineage>
</organism>
<gene>
    <name evidence="3" type="primary">LOC115941305</name>
</gene>
<dbReference type="OrthoDB" id="10528828at2759"/>
<sequence>MVVAAIQGFARRGLMGRLSASCSQEEPRPAGPSLKRGVRWLLINILERQRRRVAGPRSGNQGAPGPGTAKTRRGCARDIHSRHPFSATGSATIRRRAEVRPAQPRGVPALQKDRGRSANARTPQGQERSLGGQSRGSAPADPGVSRLRLRPWPLSPAPGRVFHSTVWLGEAGDVLGAQGAGCGHKSPCGTSFPLLTRGCSRPAPRPGLHRAPRSPSHSLGSLRLHRESSQELPCSPKRGTDSPIQCHHLPSPRSPGPQAAWASPDPGLGLEISFDANWSLLRTSFNSPLTWVPWCPFDGQETPGEVTSSHSSEVAANTLNKARQGGTNVEPQHPWEPPA</sequence>
<dbReference type="GeneID" id="115941305"/>
<keyword evidence="2" id="KW-1185">Reference proteome</keyword>
<feature type="region of interest" description="Disordered" evidence="1">
    <location>
        <begin position="51"/>
        <end position="151"/>
    </location>
</feature>
<proteinExistence type="predicted"/>
<evidence type="ECO:0000256" key="1">
    <source>
        <dbReference type="SAM" id="MobiDB-lite"/>
    </source>
</evidence>
<evidence type="ECO:0000313" key="3">
    <source>
        <dbReference type="RefSeq" id="XP_030885160.1"/>
    </source>
</evidence>
<feature type="compositionally biased region" description="Polar residues" evidence="1">
    <location>
        <begin position="119"/>
        <end position="136"/>
    </location>
</feature>
<dbReference type="RefSeq" id="XP_030885160.1">
    <property type="nucleotide sequence ID" value="XM_031029300.1"/>
</dbReference>